<keyword evidence="1" id="KW-1133">Transmembrane helix</keyword>
<feature type="transmembrane region" description="Helical" evidence="1">
    <location>
        <begin position="42"/>
        <end position="60"/>
    </location>
</feature>
<keyword evidence="1" id="KW-0472">Membrane</keyword>
<feature type="non-terminal residue" evidence="2">
    <location>
        <position position="156"/>
    </location>
</feature>
<name>A0A5N5THG0_9CRUS</name>
<keyword evidence="3" id="KW-1185">Reference proteome</keyword>
<protein>
    <submittedName>
        <fullName evidence="2">Uncharacterized protein</fullName>
    </submittedName>
</protein>
<dbReference type="AlphaFoldDB" id="A0A5N5THG0"/>
<organism evidence="2 3">
    <name type="scientific">Armadillidium nasatum</name>
    <dbReference type="NCBI Taxonomy" id="96803"/>
    <lineage>
        <taxon>Eukaryota</taxon>
        <taxon>Metazoa</taxon>
        <taxon>Ecdysozoa</taxon>
        <taxon>Arthropoda</taxon>
        <taxon>Crustacea</taxon>
        <taxon>Multicrustacea</taxon>
        <taxon>Malacostraca</taxon>
        <taxon>Eumalacostraca</taxon>
        <taxon>Peracarida</taxon>
        <taxon>Isopoda</taxon>
        <taxon>Oniscidea</taxon>
        <taxon>Crinocheta</taxon>
        <taxon>Armadillidiidae</taxon>
        <taxon>Armadillidium</taxon>
    </lineage>
</organism>
<gene>
    <name evidence="2" type="ORF">Anas_01649</name>
</gene>
<evidence type="ECO:0000313" key="2">
    <source>
        <dbReference type="EMBL" id="KAB7505538.1"/>
    </source>
</evidence>
<sequence length="156" mass="17828">MMANIFEDNDVAMSMFTEMPQLCFKSLDQPQIQALKNEKFDLVILSVFFNYCFLSFIHHFKVPFIYAFPSGLSGTMNDFIGQIDFPGIVGHKFMLPTFPLTFKQRLATTLMNGYFNGMEYFLLPKMHSTCIERGLCAPDTPPFSEIHQNASLAIIN</sequence>
<keyword evidence="1" id="KW-0812">Transmembrane</keyword>
<proteinExistence type="predicted"/>
<evidence type="ECO:0000256" key="1">
    <source>
        <dbReference type="SAM" id="Phobius"/>
    </source>
</evidence>
<evidence type="ECO:0000313" key="3">
    <source>
        <dbReference type="Proteomes" id="UP000326759"/>
    </source>
</evidence>
<dbReference type="OrthoDB" id="6345490at2759"/>
<dbReference type="SUPFAM" id="SSF53756">
    <property type="entry name" value="UDP-Glycosyltransferase/glycogen phosphorylase"/>
    <property type="match status" value="1"/>
</dbReference>
<accession>A0A5N5THG0</accession>
<reference evidence="2 3" key="1">
    <citation type="journal article" date="2019" name="PLoS Biol.">
        <title>Sex chromosomes control vertical transmission of feminizing Wolbachia symbionts in an isopod.</title>
        <authorList>
            <person name="Becking T."/>
            <person name="Chebbi M.A."/>
            <person name="Giraud I."/>
            <person name="Moumen B."/>
            <person name="Laverre T."/>
            <person name="Caubet Y."/>
            <person name="Peccoud J."/>
            <person name="Gilbert C."/>
            <person name="Cordaux R."/>
        </authorList>
    </citation>
    <scope>NUCLEOTIDE SEQUENCE [LARGE SCALE GENOMIC DNA]</scope>
    <source>
        <strain evidence="2">ANa2</strain>
        <tissue evidence="2">Whole body excluding digestive tract and cuticle</tissue>
    </source>
</reference>
<dbReference type="EMBL" id="SEYY01001199">
    <property type="protein sequence ID" value="KAB7505538.1"/>
    <property type="molecule type" value="Genomic_DNA"/>
</dbReference>
<comment type="caution">
    <text evidence="2">The sequence shown here is derived from an EMBL/GenBank/DDBJ whole genome shotgun (WGS) entry which is preliminary data.</text>
</comment>
<dbReference type="Proteomes" id="UP000326759">
    <property type="component" value="Unassembled WGS sequence"/>
</dbReference>